<dbReference type="EMBL" id="QPKB01000007">
    <property type="protein sequence ID" value="RWR89183.1"/>
    <property type="molecule type" value="Genomic_DNA"/>
</dbReference>
<accession>A0A443PEI6</accession>
<protein>
    <submittedName>
        <fullName evidence="1">Uncharacterized protein</fullName>
    </submittedName>
</protein>
<keyword evidence="2" id="KW-1185">Reference proteome</keyword>
<evidence type="ECO:0000313" key="2">
    <source>
        <dbReference type="Proteomes" id="UP000283530"/>
    </source>
</evidence>
<sequence length="111" mass="12509">MKKNEEETFASMSILVLQFNGAHSNVEKSGFIAGILQAKRNLAILEMDTVSTGNVQSSGSVRISPLFCVETRFTSRIDRSKQRRLHFHRKKNLQYYEISTKSSKGSGKIGR</sequence>
<name>A0A443PEI6_9MAGN</name>
<reference evidence="1 2" key="1">
    <citation type="journal article" date="2019" name="Nat. Plants">
        <title>Stout camphor tree genome fills gaps in understanding of flowering plant genome evolution.</title>
        <authorList>
            <person name="Chaw S.M."/>
            <person name="Liu Y.C."/>
            <person name="Wu Y.W."/>
            <person name="Wang H.Y."/>
            <person name="Lin C.I."/>
            <person name="Wu C.S."/>
            <person name="Ke H.M."/>
            <person name="Chang L.Y."/>
            <person name="Hsu C.Y."/>
            <person name="Yang H.T."/>
            <person name="Sudianto E."/>
            <person name="Hsu M.H."/>
            <person name="Wu K.P."/>
            <person name="Wang L.N."/>
            <person name="Leebens-Mack J.H."/>
            <person name="Tsai I.J."/>
        </authorList>
    </citation>
    <scope>NUCLEOTIDE SEQUENCE [LARGE SCALE GENOMIC DNA]</scope>
    <source>
        <strain evidence="2">cv. Chaw 1501</strain>
        <tissue evidence="1">Young leaves</tissue>
    </source>
</reference>
<proteinExistence type="predicted"/>
<evidence type="ECO:0000313" key="1">
    <source>
        <dbReference type="EMBL" id="RWR89183.1"/>
    </source>
</evidence>
<gene>
    <name evidence="1" type="ORF">CKAN_01823200</name>
</gene>
<dbReference type="AlphaFoldDB" id="A0A443PEI6"/>
<dbReference type="Proteomes" id="UP000283530">
    <property type="component" value="Unassembled WGS sequence"/>
</dbReference>
<organism evidence="1 2">
    <name type="scientific">Cinnamomum micranthum f. kanehirae</name>
    <dbReference type="NCBI Taxonomy" id="337451"/>
    <lineage>
        <taxon>Eukaryota</taxon>
        <taxon>Viridiplantae</taxon>
        <taxon>Streptophyta</taxon>
        <taxon>Embryophyta</taxon>
        <taxon>Tracheophyta</taxon>
        <taxon>Spermatophyta</taxon>
        <taxon>Magnoliopsida</taxon>
        <taxon>Magnoliidae</taxon>
        <taxon>Laurales</taxon>
        <taxon>Lauraceae</taxon>
        <taxon>Cinnamomum</taxon>
    </lineage>
</organism>
<comment type="caution">
    <text evidence="1">The sequence shown here is derived from an EMBL/GenBank/DDBJ whole genome shotgun (WGS) entry which is preliminary data.</text>
</comment>